<keyword evidence="6" id="KW-1185">Reference proteome</keyword>
<dbReference type="Gene3D" id="1.20.120.530">
    <property type="entry name" value="GntR ligand-binding domain-like"/>
    <property type="match status" value="1"/>
</dbReference>
<comment type="caution">
    <text evidence="5">The sequence shown here is derived from an EMBL/GenBank/DDBJ whole genome shotgun (WGS) entry which is preliminary data.</text>
</comment>
<dbReference type="PANTHER" id="PTHR43537">
    <property type="entry name" value="TRANSCRIPTIONAL REGULATOR, GNTR FAMILY"/>
    <property type="match status" value="1"/>
</dbReference>
<dbReference type="SUPFAM" id="SSF46785">
    <property type="entry name" value="Winged helix' DNA-binding domain"/>
    <property type="match status" value="1"/>
</dbReference>
<dbReference type="STRING" id="1459.AF332_13100"/>
<dbReference type="InterPro" id="IPR008920">
    <property type="entry name" value="TF_FadR/GntR_C"/>
</dbReference>
<dbReference type="InterPro" id="IPR000524">
    <property type="entry name" value="Tscrpt_reg_HTH_GntR"/>
</dbReference>
<evidence type="ECO:0000313" key="6">
    <source>
        <dbReference type="Proteomes" id="UP000037109"/>
    </source>
</evidence>
<dbReference type="PRINTS" id="PR00035">
    <property type="entry name" value="HTHGNTR"/>
</dbReference>
<keyword evidence="1" id="KW-0805">Transcription regulation</keyword>
<gene>
    <name evidence="5" type="ORF">AF332_13100</name>
</gene>
<dbReference type="AlphaFoldDB" id="A0A0M0GCN5"/>
<proteinExistence type="predicted"/>
<reference evidence="6" key="1">
    <citation type="submission" date="2015-07" db="EMBL/GenBank/DDBJ databases">
        <title>Fjat-10036 dsm4.</title>
        <authorList>
            <person name="Liu B."/>
            <person name="Wang J."/>
            <person name="Zhu Y."/>
            <person name="Liu G."/>
            <person name="Chen Q."/>
            <person name="Chen Z."/>
            <person name="Lan J."/>
            <person name="Che J."/>
            <person name="Ge C."/>
            <person name="Shi H."/>
            <person name="Pan Z."/>
            <person name="Liu X."/>
        </authorList>
    </citation>
    <scope>NUCLEOTIDE SEQUENCE [LARGE SCALE GENOMIC DNA]</scope>
    <source>
        <strain evidence="6">DSM 4</strain>
    </source>
</reference>
<dbReference type="PATRIC" id="fig|1459.3.peg.2829"/>
<dbReference type="SMART" id="SM00345">
    <property type="entry name" value="HTH_GNTR"/>
    <property type="match status" value="1"/>
</dbReference>
<dbReference type="InterPro" id="IPR011711">
    <property type="entry name" value="GntR_C"/>
</dbReference>
<dbReference type="Pfam" id="PF07729">
    <property type="entry name" value="FCD"/>
    <property type="match status" value="1"/>
</dbReference>
<dbReference type="SMART" id="SM00895">
    <property type="entry name" value="FCD"/>
    <property type="match status" value="1"/>
</dbReference>
<organism evidence="5 6">
    <name type="scientific">Sporosarcina globispora</name>
    <name type="common">Bacillus globisporus</name>
    <dbReference type="NCBI Taxonomy" id="1459"/>
    <lineage>
        <taxon>Bacteria</taxon>
        <taxon>Bacillati</taxon>
        <taxon>Bacillota</taxon>
        <taxon>Bacilli</taxon>
        <taxon>Bacillales</taxon>
        <taxon>Caryophanaceae</taxon>
        <taxon>Sporosarcina</taxon>
    </lineage>
</organism>
<dbReference type="Gene3D" id="1.10.10.10">
    <property type="entry name" value="Winged helix-like DNA-binding domain superfamily/Winged helix DNA-binding domain"/>
    <property type="match status" value="1"/>
</dbReference>
<dbReference type="EMBL" id="LGUF01000007">
    <property type="protein sequence ID" value="KON87675.1"/>
    <property type="molecule type" value="Genomic_DNA"/>
</dbReference>
<evidence type="ECO:0000256" key="3">
    <source>
        <dbReference type="ARBA" id="ARBA00023163"/>
    </source>
</evidence>
<keyword evidence="2" id="KW-0238">DNA-binding</keyword>
<evidence type="ECO:0000313" key="5">
    <source>
        <dbReference type="EMBL" id="KON87675.1"/>
    </source>
</evidence>
<evidence type="ECO:0000256" key="1">
    <source>
        <dbReference type="ARBA" id="ARBA00023015"/>
    </source>
</evidence>
<dbReference type="OrthoDB" id="9782299at2"/>
<dbReference type="CDD" id="cd07377">
    <property type="entry name" value="WHTH_GntR"/>
    <property type="match status" value="1"/>
</dbReference>
<sequence length="230" mass="26302">MNVKKISTRKISEIAAEHIEEMISKGSFKPGEKLPSVRELCELFGVGRSAVRDALTSLQAKGIVQVKQGEGTYISRFDPSKLFNSPHMHPGIKDIQELFQARKMVETGLAEMAAENRSEEDLAKMNRLISDAAIHGWEEDYQFHMAIAHAAGNDILIQFVQFISETLKKSMIDFHHYLQTREDIAKKIEEQHLEIYLSIKNKQPKLAHKTMIEHLDLVKKHLQMSILQEK</sequence>
<dbReference type="InterPro" id="IPR036390">
    <property type="entry name" value="WH_DNA-bd_sf"/>
</dbReference>
<dbReference type="PANTHER" id="PTHR43537:SF5">
    <property type="entry name" value="UXU OPERON TRANSCRIPTIONAL REGULATOR"/>
    <property type="match status" value="1"/>
</dbReference>
<protein>
    <recommendedName>
        <fullName evidence="4">HTH gntR-type domain-containing protein</fullName>
    </recommendedName>
</protein>
<dbReference type="GO" id="GO:0003677">
    <property type="term" value="F:DNA binding"/>
    <property type="evidence" value="ECO:0007669"/>
    <property type="project" value="UniProtKB-KW"/>
</dbReference>
<accession>A0A0M0GCN5</accession>
<name>A0A0M0GCN5_SPOGL</name>
<keyword evidence="3" id="KW-0804">Transcription</keyword>
<dbReference type="Pfam" id="PF00392">
    <property type="entry name" value="GntR"/>
    <property type="match status" value="1"/>
</dbReference>
<dbReference type="PROSITE" id="PS50949">
    <property type="entry name" value="HTH_GNTR"/>
    <property type="match status" value="1"/>
</dbReference>
<dbReference type="SUPFAM" id="SSF48008">
    <property type="entry name" value="GntR ligand-binding domain-like"/>
    <property type="match status" value="1"/>
</dbReference>
<feature type="domain" description="HTH gntR-type" evidence="4">
    <location>
        <begin position="9"/>
        <end position="77"/>
    </location>
</feature>
<dbReference type="GO" id="GO:0003700">
    <property type="term" value="F:DNA-binding transcription factor activity"/>
    <property type="evidence" value="ECO:0007669"/>
    <property type="project" value="InterPro"/>
</dbReference>
<evidence type="ECO:0000256" key="2">
    <source>
        <dbReference type="ARBA" id="ARBA00023125"/>
    </source>
</evidence>
<dbReference type="InterPro" id="IPR036388">
    <property type="entry name" value="WH-like_DNA-bd_sf"/>
</dbReference>
<dbReference type="Proteomes" id="UP000037109">
    <property type="component" value="Unassembled WGS sequence"/>
</dbReference>
<evidence type="ECO:0000259" key="4">
    <source>
        <dbReference type="PROSITE" id="PS50949"/>
    </source>
</evidence>